<dbReference type="AlphaFoldDB" id="F2DJ98"/>
<protein>
    <submittedName>
        <fullName evidence="1">Predicted protein</fullName>
    </submittedName>
</protein>
<reference evidence="1" key="1">
    <citation type="journal article" date="2011" name="Plant Physiol.">
        <title>Comprehensive sequence analysis of 24,783 barley full-length cDNAs derived from 12 clone libraries.</title>
        <authorList>
            <person name="Matsumoto T."/>
            <person name="Tanaka T."/>
            <person name="Sakai H."/>
            <person name="Amano N."/>
            <person name="Kanamori H."/>
            <person name="Kurita K."/>
            <person name="Kikuta A."/>
            <person name="Kamiya K."/>
            <person name="Yamamoto M."/>
            <person name="Ikawa H."/>
            <person name="Fujii N."/>
            <person name="Hori K."/>
            <person name="Itoh T."/>
            <person name="Sato K."/>
        </authorList>
    </citation>
    <scope>NUCLEOTIDE SEQUENCE</scope>
    <source>
        <tissue evidence="1">Shoot and root</tissue>
    </source>
</reference>
<proteinExistence type="evidence at transcript level"/>
<accession>F2DJ98</accession>
<name>F2DJ98_HORVV</name>
<organism evidence="1">
    <name type="scientific">Hordeum vulgare subsp. vulgare</name>
    <name type="common">Domesticated barley</name>
    <dbReference type="NCBI Taxonomy" id="112509"/>
    <lineage>
        <taxon>Eukaryota</taxon>
        <taxon>Viridiplantae</taxon>
        <taxon>Streptophyta</taxon>
        <taxon>Embryophyta</taxon>
        <taxon>Tracheophyta</taxon>
        <taxon>Spermatophyta</taxon>
        <taxon>Magnoliopsida</taxon>
        <taxon>Liliopsida</taxon>
        <taxon>Poales</taxon>
        <taxon>Poaceae</taxon>
        <taxon>BOP clade</taxon>
        <taxon>Pooideae</taxon>
        <taxon>Triticodae</taxon>
        <taxon>Triticeae</taxon>
        <taxon>Hordeinae</taxon>
        <taxon>Hordeum</taxon>
    </lineage>
</organism>
<sequence length="55" mass="5772">MIHLCGRKRRLRPRARIVGGGTPGAAYGAKVDVVVDVTGVEEDVPDAADEVGGQR</sequence>
<evidence type="ECO:0000313" key="1">
    <source>
        <dbReference type="EMBL" id="BAJ95169.1"/>
    </source>
</evidence>
<dbReference type="EMBL" id="AK363966">
    <property type="protein sequence ID" value="BAJ95169.1"/>
    <property type="molecule type" value="mRNA"/>
</dbReference>